<dbReference type="AlphaFoldDB" id="A0A150WQV0"/>
<comment type="caution">
    <text evidence="1">The sequence shown here is derived from an EMBL/GenBank/DDBJ whole genome shotgun (WGS) entry which is preliminary data.</text>
</comment>
<reference evidence="1 2" key="1">
    <citation type="submission" date="2016-03" db="EMBL/GenBank/DDBJ databases">
        <authorList>
            <person name="Ploux O."/>
        </authorList>
    </citation>
    <scope>NUCLEOTIDE SEQUENCE [LARGE SCALE GENOMIC DNA]</scope>
    <source>
        <strain evidence="1 2">R0</strain>
    </source>
</reference>
<proteinExistence type="predicted"/>
<dbReference type="EMBL" id="LUKE01000001">
    <property type="protein sequence ID" value="KYG66800.1"/>
    <property type="molecule type" value="Genomic_DNA"/>
</dbReference>
<evidence type="ECO:0000313" key="2">
    <source>
        <dbReference type="Proteomes" id="UP000075320"/>
    </source>
</evidence>
<dbReference type="RefSeq" id="WP_061834378.1">
    <property type="nucleotide sequence ID" value="NZ_LUKE01000001.1"/>
</dbReference>
<gene>
    <name evidence="1" type="ORF">AZI86_07115</name>
</gene>
<name>A0A150WQV0_BDEBC</name>
<keyword evidence="2" id="KW-1185">Reference proteome</keyword>
<dbReference type="Proteomes" id="UP000075320">
    <property type="component" value="Unassembled WGS sequence"/>
</dbReference>
<evidence type="ECO:0000313" key="1">
    <source>
        <dbReference type="EMBL" id="KYG66800.1"/>
    </source>
</evidence>
<sequence length="492" mass="55442">MISFIKDGPTDGLLEVVETNSFIRCSVDAGRSRFVTSLTRLLDTGFKPTIVTQDRLNAAIASGSVVPAIRSIDQVYVQLIGTNSSEGEKMKRLIDSILVARTSYQVPYIQLSPTEVQSPILKNKFNHCYVTPHKGSPKPTLCVGFKFNPTVQVLNGFRDTKFWKKYTTPRAAASGAIKRNLFLPQYLQLPDGFNFASEVRSCLEDFETDLGEVASLIDLVADFEITWSLKIIQAEFYTDYLTEDPAGTYFRLASFTPYNGAAPVESYNNKRQFLSVVTYNGEKNICTEERYCALTAFPKADNTHDSGAVVRYEIRKYLGRKGSNLIVEFPDLNDLSTHATFNMRWLIVDYLRMVLKPLRLSDNNFNNLLVSGRTDCASPSFEVTNELLDNQGIGNLITIKYYTKSGPPTKSGKINHHPRISLILNSRAYEVMYATGIFSDILIGKVSKVGKSEFKSLDDNSSEYFRRELKRVIDLKKNFLPEGATTVKRKRR</sequence>
<accession>A0A150WQV0</accession>
<protein>
    <submittedName>
        <fullName evidence="1">Uncharacterized protein</fullName>
    </submittedName>
</protein>
<organism evidence="1 2">
    <name type="scientific">Bdellovibrio bacteriovorus</name>
    <dbReference type="NCBI Taxonomy" id="959"/>
    <lineage>
        <taxon>Bacteria</taxon>
        <taxon>Pseudomonadati</taxon>
        <taxon>Bdellovibrionota</taxon>
        <taxon>Bdellovibrionia</taxon>
        <taxon>Bdellovibrionales</taxon>
        <taxon>Pseudobdellovibrionaceae</taxon>
        <taxon>Bdellovibrio</taxon>
    </lineage>
</organism>